<evidence type="ECO:0000256" key="5">
    <source>
        <dbReference type="ARBA" id="ARBA00022692"/>
    </source>
</evidence>
<evidence type="ECO:0000256" key="8">
    <source>
        <dbReference type="SAM" id="Phobius"/>
    </source>
</evidence>
<feature type="transmembrane region" description="Helical" evidence="8">
    <location>
        <begin position="62"/>
        <end position="81"/>
    </location>
</feature>
<evidence type="ECO:0000313" key="9">
    <source>
        <dbReference type="EMBL" id="KQC86246.1"/>
    </source>
</evidence>
<evidence type="ECO:0000256" key="1">
    <source>
        <dbReference type="ARBA" id="ARBA00004651"/>
    </source>
</evidence>
<dbReference type="GO" id="GO:0034257">
    <property type="term" value="F:nicotinamide riboside transmembrane transporter activity"/>
    <property type="evidence" value="ECO:0007669"/>
    <property type="project" value="InterPro"/>
</dbReference>
<keyword evidence="6 8" id="KW-1133">Transmembrane helix</keyword>
<dbReference type="NCBIfam" id="TIGR01528">
    <property type="entry name" value="NMN_trans_PnuC"/>
    <property type="match status" value="1"/>
</dbReference>
<dbReference type="Proteomes" id="UP000050833">
    <property type="component" value="Unassembled WGS sequence"/>
</dbReference>
<evidence type="ECO:0000256" key="4">
    <source>
        <dbReference type="ARBA" id="ARBA00022475"/>
    </source>
</evidence>
<reference evidence="9 10" key="1">
    <citation type="submission" date="2015-10" db="EMBL/GenBank/DDBJ databases">
        <title>Butyribacter intestini gen. nov., sp. nov., a butyric acid-producing bacterium of the family Lachnospiraceae isolated from the human faeces.</title>
        <authorList>
            <person name="Zou Y."/>
            <person name="Xue W."/>
            <person name="Luo G."/>
            <person name="Lv M."/>
        </authorList>
    </citation>
    <scope>NUCLEOTIDE SEQUENCE [LARGE SCALE GENOMIC DNA]</scope>
    <source>
        <strain evidence="9 10">TF01-11</strain>
    </source>
</reference>
<feature type="transmembrane region" description="Helical" evidence="8">
    <location>
        <begin position="15"/>
        <end position="32"/>
    </location>
</feature>
<dbReference type="RefSeq" id="WP_055941602.1">
    <property type="nucleotide sequence ID" value="NZ_JAQDCV010000001.1"/>
</dbReference>
<comment type="subcellular location">
    <subcellularLocation>
        <location evidence="1">Cell membrane</location>
        <topology evidence="1">Multi-pass membrane protein</topology>
    </subcellularLocation>
</comment>
<dbReference type="EMBL" id="LLKB01000001">
    <property type="protein sequence ID" value="KQC86246.1"/>
    <property type="molecule type" value="Genomic_DNA"/>
</dbReference>
<proteinExistence type="inferred from homology"/>
<sequence length="234" mass="26569">MLLKNMSDYFTKKELLLWIGSILTILISFILFKGDNTLSLIASLIGVTSLIFCAKGNPFGQFLIIIFSLLYGIISFSYAYYGEMITYLGMTAPIALFSMITWLKNPYEGNKSEVEVKHLKLKDIIPMIILTVIVTFVFYFILDYFNTANLIPSTFSVTTSFLAIYLTTKRSPFYAVAYAANDLVLIVLWSIAAKTNITYVSVVVCFAVFLLNDIYGFINWQKMHKRQTTGEICQ</sequence>
<feature type="transmembrane region" description="Helical" evidence="8">
    <location>
        <begin position="38"/>
        <end position="55"/>
    </location>
</feature>
<dbReference type="PANTHER" id="PTHR36122">
    <property type="entry name" value="NICOTINAMIDE RIBOSIDE TRANSPORTER PNUC"/>
    <property type="match status" value="1"/>
</dbReference>
<keyword evidence="3" id="KW-0813">Transport</keyword>
<feature type="transmembrane region" description="Helical" evidence="8">
    <location>
        <begin position="124"/>
        <end position="142"/>
    </location>
</feature>
<keyword evidence="4" id="KW-1003">Cell membrane</keyword>
<keyword evidence="10" id="KW-1185">Reference proteome</keyword>
<dbReference type="InterPro" id="IPR006419">
    <property type="entry name" value="NMN_transpt_PnuC"/>
</dbReference>
<evidence type="ECO:0000313" key="10">
    <source>
        <dbReference type="Proteomes" id="UP000050833"/>
    </source>
</evidence>
<evidence type="ECO:0000256" key="7">
    <source>
        <dbReference type="ARBA" id="ARBA00023136"/>
    </source>
</evidence>
<dbReference type="Pfam" id="PF04973">
    <property type="entry name" value="NMN_transporter"/>
    <property type="match status" value="1"/>
</dbReference>
<feature type="transmembrane region" description="Helical" evidence="8">
    <location>
        <begin position="197"/>
        <end position="218"/>
    </location>
</feature>
<protein>
    <submittedName>
        <fullName evidence="9">Nicotinamide mononucleotide transporter</fullName>
    </submittedName>
</protein>
<accession>A0AAW3JWL3</accession>
<dbReference type="AlphaFoldDB" id="A0AAW3JWL3"/>
<feature type="transmembrane region" description="Helical" evidence="8">
    <location>
        <begin position="87"/>
        <end position="103"/>
    </location>
</feature>
<comment type="similarity">
    <text evidence="2">Belongs to the nicotinamide ribonucleoside (NR) uptake permease (TC 4.B.1) family.</text>
</comment>
<keyword evidence="5 8" id="KW-0812">Transmembrane</keyword>
<keyword evidence="7 8" id="KW-0472">Membrane</keyword>
<dbReference type="GO" id="GO:0005886">
    <property type="term" value="C:plasma membrane"/>
    <property type="evidence" value="ECO:0007669"/>
    <property type="project" value="UniProtKB-SubCell"/>
</dbReference>
<name>A0AAW3JWL3_9FIRM</name>
<comment type="caution">
    <text evidence="9">The sequence shown here is derived from an EMBL/GenBank/DDBJ whole genome shotgun (WGS) entry which is preliminary data.</text>
</comment>
<gene>
    <name evidence="9" type="ORF">APZ18_03400</name>
</gene>
<evidence type="ECO:0000256" key="3">
    <source>
        <dbReference type="ARBA" id="ARBA00022448"/>
    </source>
</evidence>
<feature type="transmembrane region" description="Helical" evidence="8">
    <location>
        <begin position="173"/>
        <end position="191"/>
    </location>
</feature>
<evidence type="ECO:0000256" key="2">
    <source>
        <dbReference type="ARBA" id="ARBA00006669"/>
    </source>
</evidence>
<organism evidence="9 10">
    <name type="scientific">Butyribacter intestini</name>
    <dbReference type="NCBI Taxonomy" id="1703332"/>
    <lineage>
        <taxon>Bacteria</taxon>
        <taxon>Bacillati</taxon>
        <taxon>Bacillota</taxon>
        <taxon>Clostridia</taxon>
        <taxon>Lachnospirales</taxon>
        <taxon>Lachnospiraceae</taxon>
        <taxon>Butyribacter</taxon>
    </lineage>
</organism>
<evidence type="ECO:0000256" key="6">
    <source>
        <dbReference type="ARBA" id="ARBA00022989"/>
    </source>
</evidence>
<dbReference type="PANTHER" id="PTHR36122:SF2">
    <property type="entry name" value="NICOTINAMIDE RIBOSIDE TRANSPORTER PNUC"/>
    <property type="match status" value="1"/>
</dbReference>